<organism evidence="3 4">
    <name type="scientific">Meira miltonrushii</name>
    <dbReference type="NCBI Taxonomy" id="1280837"/>
    <lineage>
        <taxon>Eukaryota</taxon>
        <taxon>Fungi</taxon>
        <taxon>Dikarya</taxon>
        <taxon>Basidiomycota</taxon>
        <taxon>Ustilaginomycotina</taxon>
        <taxon>Exobasidiomycetes</taxon>
        <taxon>Exobasidiales</taxon>
        <taxon>Brachybasidiaceae</taxon>
        <taxon>Meira</taxon>
    </lineage>
</organism>
<evidence type="ECO:0000313" key="4">
    <source>
        <dbReference type="Proteomes" id="UP000245771"/>
    </source>
</evidence>
<sequence>MSVATQEPRNNLPIASIGLHSSNDFRAGQASYQRSLEIPNGNATQPIVVDFPHILEPQAQGDQSLSSFLASAEKLSIQPSTNAISSNAPLQDQSELRKILTASGGVVQFRNTPLRTANDFSAFMHTLAKGTGWQPHVDRGLMVLRRPHADNVATANEGPPTQEIGSHNEYGLSSHYPSYIAFFCLSAPEKGGQTPIASSLRLHNRFDTELNDYLLTITKQGIAFAIHHPRGNVENHIGGNSVFNENAFGPQDKNVQIQNLSESEKRSIVEENVKALAREGGWDENASEEDENVPVWKRKGYSGHWMPDGSFLVVQRTPGVRKHPIFKVPSYFTNVHTRFVYAGLHKPDEEKRQDEQEASAWRTNLLEFVEAQQKNQTLKPPVQLPPYLVGSHPREDDFPFSEHWIRENLRITSEEQVNVEWSVGDVLLIDNLAVQHGRKPWEGDRRLLASLWDSPFIQQASRV</sequence>
<dbReference type="SUPFAM" id="SSF51197">
    <property type="entry name" value="Clavaminate synthase-like"/>
    <property type="match status" value="1"/>
</dbReference>
<dbReference type="GeneID" id="37019834"/>
<dbReference type="InterPro" id="IPR042098">
    <property type="entry name" value="TauD-like_sf"/>
</dbReference>
<dbReference type="RefSeq" id="XP_025356986.1">
    <property type="nucleotide sequence ID" value="XM_025498053.1"/>
</dbReference>
<feature type="domain" description="TauD/TfdA-like" evidence="2">
    <location>
        <begin position="89"/>
        <end position="451"/>
    </location>
</feature>
<dbReference type="InterPro" id="IPR003819">
    <property type="entry name" value="TauD/TfdA-like"/>
</dbReference>
<evidence type="ECO:0000313" key="3">
    <source>
        <dbReference type="EMBL" id="PWN36684.1"/>
    </source>
</evidence>
<gene>
    <name evidence="3" type="ORF">FA14DRAFT_159100</name>
</gene>
<dbReference type="InterPro" id="IPR050411">
    <property type="entry name" value="AlphaKG_dependent_hydroxylases"/>
</dbReference>
<accession>A0A316VHG1</accession>
<evidence type="ECO:0000259" key="2">
    <source>
        <dbReference type="Pfam" id="PF02668"/>
    </source>
</evidence>
<dbReference type="Pfam" id="PF02668">
    <property type="entry name" value="TauD"/>
    <property type="match status" value="1"/>
</dbReference>
<dbReference type="STRING" id="1280837.A0A316VHG1"/>
<proteinExistence type="predicted"/>
<dbReference type="GO" id="GO:0016491">
    <property type="term" value="F:oxidoreductase activity"/>
    <property type="evidence" value="ECO:0007669"/>
    <property type="project" value="UniProtKB-KW"/>
</dbReference>
<dbReference type="EMBL" id="KZ819602">
    <property type="protein sequence ID" value="PWN36684.1"/>
    <property type="molecule type" value="Genomic_DNA"/>
</dbReference>
<dbReference type="PANTHER" id="PTHR10696">
    <property type="entry name" value="GAMMA-BUTYROBETAINE HYDROXYLASE-RELATED"/>
    <property type="match status" value="1"/>
</dbReference>
<dbReference type="Gene3D" id="3.60.130.10">
    <property type="entry name" value="Clavaminate synthase-like"/>
    <property type="match status" value="1"/>
</dbReference>
<keyword evidence="1" id="KW-0560">Oxidoreductase</keyword>
<reference evidence="3 4" key="1">
    <citation type="journal article" date="2018" name="Mol. Biol. Evol.">
        <title>Broad Genomic Sampling Reveals a Smut Pathogenic Ancestry of the Fungal Clade Ustilaginomycotina.</title>
        <authorList>
            <person name="Kijpornyongpan T."/>
            <person name="Mondo S.J."/>
            <person name="Barry K."/>
            <person name="Sandor L."/>
            <person name="Lee J."/>
            <person name="Lipzen A."/>
            <person name="Pangilinan J."/>
            <person name="LaButti K."/>
            <person name="Hainaut M."/>
            <person name="Henrissat B."/>
            <person name="Grigoriev I.V."/>
            <person name="Spatafora J.W."/>
            <person name="Aime M.C."/>
        </authorList>
    </citation>
    <scope>NUCLEOTIDE SEQUENCE [LARGE SCALE GENOMIC DNA]</scope>
    <source>
        <strain evidence="3 4">MCA 3882</strain>
    </source>
</reference>
<dbReference type="AlphaFoldDB" id="A0A316VHG1"/>
<keyword evidence="4" id="KW-1185">Reference proteome</keyword>
<dbReference type="PANTHER" id="PTHR10696:SF21">
    <property type="entry name" value="TAUD_TFDA-LIKE DOMAIN-CONTAINING PROTEIN"/>
    <property type="match status" value="1"/>
</dbReference>
<dbReference type="InParanoid" id="A0A316VHG1"/>
<dbReference type="Proteomes" id="UP000245771">
    <property type="component" value="Unassembled WGS sequence"/>
</dbReference>
<dbReference type="OrthoDB" id="408743at2759"/>
<name>A0A316VHG1_9BASI</name>
<protein>
    <submittedName>
        <fullName evidence="3">Clavaminate synthase-like protein</fullName>
    </submittedName>
</protein>
<evidence type="ECO:0000256" key="1">
    <source>
        <dbReference type="ARBA" id="ARBA00023002"/>
    </source>
</evidence>